<dbReference type="STRING" id="1352936.M878_30585"/>
<feature type="domain" description="PD(D/E)XK endonuclease" evidence="1">
    <location>
        <begin position="6"/>
        <end position="125"/>
    </location>
</feature>
<accession>V6JXF3</accession>
<name>V6JXF3_STRRC</name>
<dbReference type="OrthoDB" id="2851282at2"/>
<proteinExistence type="predicted"/>
<keyword evidence="3" id="KW-1185">Reference proteome</keyword>
<evidence type="ECO:0000313" key="3">
    <source>
        <dbReference type="Proteomes" id="UP000017984"/>
    </source>
</evidence>
<dbReference type="InterPro" id="IPR021671">
    <property type="entry name" value="PD(D/E)XK_Endonuc"/>
</dbReference>
<evidence type="ECO:0000313" key="2">
    <source>
        <dbReference type="EMBL" id="EST24363.1"/>
    </source>
</evidence>
<evidence type="ECO:0000259" key="1">
    <source>
        <dbReference type="Pfam" id="PF11645"/>
    </source>
</evidence>
<gene>
    <name evidence="2" type="ORF">M878_30585</name>
</gene>
<dbReference type="GO" id="GO:0003676">
    <property type="term" value="F:nucleic acid binding"/>
    <property type="evidence" value="ECO:0007669"/>
    <property type="project" value="InterPro"/>
</dbReference>
<organism evidence="2 3">
    <name type="scientific">Streptomyces roseochromogenus subsp. oscitans DS 12.976</name>
    <dbReference type="NCBI Taxonomy" id="1352936"/>
    <lineage>
        <taxon>Bacteria</taxon>
        <taxon>Bacillati</taxon>
        <taxon>Actinomycetota</taxon>
        <taxon>Actinomycetes</taxon>
        <taxon>Kitasatosporales</taxon>
        <taxon>Streptomycetaceae</taxon>
        <taxon>Streptomyces</taxon>
    </lineage>
</organism>
<dbReference type="RefSeq" id="WP_023550822.1">
    <property type="nucleotide sequence ID" value="NZ_CM002285.1"/>
</dbReference>
<dbReference type="Proteomes" id="UP000017984">
    <property type="component" value="Chromosome"/>
</dbReference>
<dbReference type="HOGENOM" id="CLU_1821068_0_0_11"/>
<dbReference type="AlphaFoldDB" id="V6JXF3"/>
<reference evidence="2 3" key="1">
    <citation type="journal article" date="2014" name="Genome Announc.">
        <title>Draft Genome Sequence of Streptomyces roseochromogenes subsp. oscitans DS 12.976, Producer of the Aminocoumarin Antibiotic Clorobiocin.</title>
        <authorList>
            <person name="Ruckert C."/>
            <person name="Kalinowski J."/>
            <person name="Heide L."/>
            <person name="Apel A.K."/>
        </authorList>
    </citation>
    <scope>NUCLEOTIDE SEQUENCE [LARGE SCALE GENOMIC DNA]</scope>
    <source>
        <strain evidence="2 3">DS 12.976</strain>
    </source>
</reference>
<comment type="caution">
    <text evidence="2">The sequence shown here is derived from an EMBL/GenBank/DDBJ whole genome shotgun (WGS) entry which is preliminary data.</text>
</comment>
<dbReference type="EMBL" id="AWQX01000267">
    <property type="protein sequence ID" value="EST24363.1"/>
    <property type="molecule type" value="Genomic_DNA"/>
</dbReference>
<sequence>MEKKLSPKARGELTEAIVLAKLIEYGYSVSMPFGDNRRYDMIVDDGRQLHRVQVKTARDGRNAGTIEFNTVSVHPISGRKTRYDGQIEAFVAYHPGNHAFYWAPAAVCTGNVFRLRTAPAKNNQVYGTWLAEPYLLRPVT</sequence>
<protein>
    <recommendedName>
        <fullName evidence="1">PD(D/E)XK endonuclease domain-containing protein</fullName>
    </recommendedName>
</protein>
<dbReference type="InterPro" id="IPR011856">
    <property type="entry name" value="tRNA_endonuc-like_dom_sf"/>
</dbReference>
<dbReference type="Pfam" id="PF11645">
    <property type="entry name" value="PDDEXK_5"/>
    <property type="match status" value="1"/>
</dbReference>
<dbReference type="Gene3D" id="3.40.1350.10">
    <property type="match status" value="1"/>
</dbReference>
<dbReference type="PATRIC" id="fig|1352936.5.peg.6371"/>